<comment type="caution">
    <text evidence="2">The sequence shown here is derived from an EMBL/GenBank/DDBJ whole genome shotgun (WGS) entry which is preliminary data.</text>
</comment>
<feature type="region of interest" description="Disordered" evidence="1">
    <location>
        <begin position="383"/>
        <end position="415"/>
    </location>
</feature>
<proteinExistence type="predicted"/>
<evidence type="ECO:0000256" key="1">
    <source>
        <dbReference type="SAM" id="MobiDB-lite"/>
    </source>
</evidence>
<evidence type="ECO:0000313" key="2">
    <source>
        <dbReference type="EMBL" id="KAL1528707.1"/>
    </source>
</evidence>
<sequence length="756" mass="82934">MPAILGGEGGVYRSESVDGHRWSKPVLLMRAEVFPEDRTADYPVDGEYRATSPGAEALFVEHGVQLAHGGLLEHCQSRPFLCKYEYRDATRLPTQGSQSAYSFLLTAPPPTSPAGCPEAAGEVSLKRHAVVLRGQIYRWGCSDSARRHQLAASRSYVRYAESLERAGSCVDFFLVMISPPCAPSTFAELTSLYSTRLKAVATVNATASQADGMRAAVELYEKRGGAAHDSVTFARHDVALLRPAAMEACGRHEKIGIASRCEAAAWRSYRCVNDVLFVVPRARMRGFFAAVGSSSGANPHHVQCGCFDASCAAARLSPALARSFRAGSGHDCYNVLANFVGEEALEFCWPDVQAMIREPNPNYEVIRCEDVDDDAAYKRRACAKRRGPDVKKASSLPPKLKRKDGSPQPQAHLQPRSWEVQRLDGAPAATVALCLCGQLRVIVRMRLHHLLQSHVVNQLHADVFLHVDAKDTRQWGATHDVTSDDYDEVRRVLRPKLAHLESYLPAGGGGSCDAELRGANGTSRRRADGNRLCYASDCGSFRCGCYLPGCTHCDVTRYVPQHAHNAGCFRLALLYEARAHVRYQFFVKARPDLAVYNDFPSITEISSTLTEAIRLMDVKAQSPAICTLGKYASKLAGGKPLDDKFALMDRRVAMIYFNATAAFQSCALLSVNSQICAPKESFKVAPRSGQPTSYFARMQKMQAKRKARSLAQSATSSHSPYWATPQCVLTKHMLTWLPDLLVVPCAAGISIRLVRP</sequence>
<protein>
    <recommendedName>
        <fullName evidence="4">NAD(+)--protein-arginine ADP-ribosyltransferase</fullName>
    </recommendedName>
</protein>
<keyword evidence="3" id="KW-1185">Reference proteome</keyword>
<evidence type="ECO:0000313" key="3">
    <source>
        <dbReference type="Proteomes" id="UP001515480"/>
    </source>
</evidence>
<evidence type="ECO:0008006" key="4">
    <source>
        <dbReference type="Google" id="ProtNLM"/>
    </source>
</evidence>
<dbReference type="Proteomes" id="UP001515480">
    <property type="component" value="Unassembled WGS sequence"/>
</dbReference>
<gene>
    <name evidence="2" type="ORF">AB1Y20_010041</name>
</gene>
<accession>A0AB34K6A5</accession>
<reference evidence="2 3" key="1">
    <citation type="journal article" date="2024" name="Science">
        <title>Giant polyketide synthase enzymes in the biosynthesis of giant marine polyether toxins.</title>
        <authorList>
            <person name="Fallon T.R."/>
            <person name="Shende V.V."/>
            <person name="Wierzbicki I.H."/>
            <person name="Pendleton A.L."/>
            <person name="Watervoot N.F."/>
            <person name="Auber R.P."/>
            <person name="Gonzalez D.J."/>
            <person name="Wisecaver J.H."/>
            <person name="Moore B.S."/>
        </authorList>
    </citation>
    <scope>NUCLEOTIDE SEQUENCE [LARGE SCALE GENOMIC DNA]</scope>
    <source>
        <strain evidence="2 3">12B1</strain>
    </source>
</reference>
<dbReference type="AlphaFoldDB" id="A0AB34K6A5"/>
<name>A0AB34K6A5_PRYPA</name>
<dbReference type="EMBL" id="JBGBPQ010000002">
    <property type="protein sequence ID" value="KAL1528707.1"/>
    <property type="molecule type" value="Genomic_DNA"/>
</dbReference>
<organism evidence="2 3">
    <name type="scientific">Prymnesium parvum</name>
    <name type="common">Toxic golden alga</name>
    <dbReference type="NCBI Taxonomy" id="97485"/>
    <lineage>
        <taxon>Eukaryota</taxon>
        <taxon>Haptista</taxon>
        <taxon>Haptophyta</taxon>
        <taxon>Prymnesiophyceae</taxon>
        <taxon>Prymnesiales</taxon>
        <taxon>Prymnesiaceae</taxon>
        <taxon>Prymnesium</taxon>
    </lineage>
</organism>